<comment type="caution">
    <text evidence="4">The sequence shown here is derived from an EMBL/GenBank/DDBJ whole genome shotgun (WGS) entry which is preliminary data.</text>
</comment>
<keyword evidence="1" id="KW-0677">Repeat</keyword>
<evidence type="ECO:0000256" key="2">
    <source>
        <dbReference type="ARBA" id="ARBA00023043"/>
    </source>
</evidence>
<keyword evidence="5" id="KW-1185">Reference proteome</keyword>
<dbReference type="EMBL" id="JAGTJQ010000005">
    <property type="protein sequence ID" value="KAH7030555.1"/>
    <property type="molecule type" value="Genomic_DNA"/>
</dbReference>
<feature type="repeat" description="ANK" evidence="3">
    <location>
        <begin position="264"/>
        <end position="297"/>
    </location>
</feature>
<reference evidence="4" key="1">
    <citation type="journal article" date="2021" name="Nat. Commun.">
        <title>Genetic determinants of endophytism in the Arabidopsis root mycobiome.</title>
        <authorList>
            <person name="Mesny F."/>
            <person name="Miyauchi S."/>
            <person name="Thiergart T."/>
            <person name="Pickel B."/>
            <person name="Atanasova L."/>
            <person name="Karlsson M."/>
            <person name="Huettel B."/>
            <person name="Barry K.W."/>
            <person name="Haridas S."/>
            <person name="Chen C."/>
            <person name="Bauer D."/>
            <person name="Andreopoulos W."/>
            <person name="Pangilinan J."/>
            <person name="LaButti K."/>
            <person name="Riley R."/>
            <person name="Lipzen A."/>
            <person name="Clum A."/>
            <person name="Drula E."/>
            <person name="Henrissat B."/>
            <person name="Kohler A."/>
            <person name="Grigoriev I.V."/>
            <person name="Martin F.M."/>
            <person name="Hacquard S."/>
        </authorList>
    </citation>
    <scope>NUCLEOTIDE SEQUENCE</scope>
    <source>
        <strain evidence="4">MPI-CAGE-CH-0230</strain>
    </source>
</reference>
<protein>
    <submittedName>
        <fullName evidence="4">Ankyrin repeat-containing domain protein</fullName>
    </submittedName>
</protein>
<dbReference type="SUPFAM" id="SSF48403">
    <property type="entry name" value="Ankyrin repeat"/>
    <property type="match status" value="1"/>
</dbReference>
<keyword evidence="2 3" id="KW-0040">ANK repeat</keyword>
<dbReference type="Pfam" id="PF12796">
    <property type="entry name" value="Ank_2"/>
    <property type="match status" value="1"/>
</dbReference>
<proteinExistence type="predicted"/>
<dbReference type="InterPro" id="IPR036770">
    <property type="entry name" value="Ankyrin_rpt-contain_sf"/>
</dbReference>
<dbReference type="Proteomes" id="UP000756346">
    <property type="component" value="Unassembled WGS sequence"/>
</dbReference>
<accession>A0A9P8Y8C3</accession>
<dbReference type="PROSITE" id="PS50088">
    <property type="entry name" value="ANK_REPEAT"/>
    <property type="match status" value="1"/>
</dbReference>
<evidence type="ECO:0000313" key="5">
    <source>
        <dbReference type="Proteomes" id="UP000756346"/>
    </source>
</evidence>
<evidence type="ECO:0000256" key="3">
    <source>
        <dbReference type="PROSITE-ProRule" id="PRU00023"/>
    </source>
</evidence>
<dbReference type="InterPro" id="IPR002110">
    <property type="entry name" value="Ankyrin_rpt"/>
</dbReference>
<dbReference type="Pfam" id="PF13637">
    <property type="entry name" value="Ank_4"/>
    <property type="match status" value="1"/>
</dbReference>
<organism evidence="4 5">
    <name type="scientific">Microdochium trichocladiopsis</name>
    <dbReference type="NCBI Taxonomy" id="1682393"/>
    <lineage>
        <taxon>Eukaryota</taxon>
        <taxon>Fungi</taxon>
        <taxon>Dikarya</taxon>
        <taxon>Ascomycota</taxon>
        <taxon>Pezizomycotina</taxon>
        <taxon>Sordariomycetes</taxon>
        <taxon>Xylariomycetidae</taxon>
        <taxon>Xylariales</taxon>
        <taxon>Microdochiaceae</taxon>
        <taxon>Microdochium</taxon>
    </lineage>
</organism>
<dbReference type="RefSeq" id="XP_046012235.1">
    <property type="nucleotide sequence ID" value="XM_046153798.1"/>
</dbReference>
<gene>
    <name evidence="4" type="ORF">B0I36DRAFT_322032</name>
</gene>
<evidence type="ECO:0000313" key="4">
    <source>
        <dbReference type="EMBL" id="KAH7030555.1"/>
    </source>
</evidence>
<name>A0A9P8Y8C3_9PEZI</name>
<dbReference type="OrthoDB" id="4851575at2759"/>
<dbReference type="AlphaFoldDB" id="A0A9P8Y8C3"/>
<dbReference type="InterPro" id="IPR051637">
    <property type="entry name" value="Ank_repeat_dom-contain_49"/>
</dbReference>
<dbReference type="Gene3D" id="1.25.40.20">
    <property type="entry name" value="Ankyrin repeat-containing domain"/>
    <property type="match status" value="2"/>
</dbReference>
<evidence type="ECO:0000256" key="1">
    <source>
        <dbReference type="ARBA" id="ARBA00022737"/>
    </source>
</evidence>
<dbReference type="PANTHER" id="PTHR24180:SF45">
    <property type="entry name" value="POLY [ADP-RIBOSE] POLYMERASE TANKYRASE"/>
    <property type="match status" value="1"/>
</dbReference>
<sequence length="435" mass="47422">MLRLLKDAIKVHMQHDHDMLLFSAIDQQEPNMHVLQVLVDNFELDVNAADAKGHGVLHRLFRNNNDPLGRSSNPAWWKAALALPYLVGHGANINMQDRDGCTPLHYALDCVGHADFDRTLVERLVALDADSTATDRVGQTCLCRAAGNSVHADTEPMQDGGSDYISVFTRDLALVKLFLERGAPVTQPTLIEAIRRSDTVLLSLLLSPPLGHTDPNTRFRQDRVPLDYWASGTSYSLGGDAEQEPWRYTPPLSINVVPDPLMCPLHFACLQTYNNDNYQTIVEMLLDHGADSNARYENGMTVLHYVLSQKVDSLAVKLLLARVAVGGDDDGLEVRNPLGMTPLLIAAHMAGKKSRTNDTSHQDASALVAHRLLDLSADPRARDNNGHGILYHLGCGEDGEGRDVDAGGGGGGDDTVGNESAVLQELVARVRKSLA</sequence>
<dbReference type="SMART" id="SM00248">
    <property type="entry name" value="ANK"/>
    <property type="match status" value="6"/>
</dbReference>
<dbReference type="PANTHER" id="PTHR24180">
    <property type="entry name" value="CYCLIN-DEPENDENT KINASE INHIBITOR 2C-RELATED"/>
    <property type="match status" value="1"/>
</dbReference>
<dbReference type="GeneID" id="70183344"/>